<gene>
    <name evidence="1" type="ORF">BRAN1462_LOCUS48306</name>
</gene>
<sequence>MAAFDFGDLDAVDGGEAQPEWLRWRAAETARPLAVLEDVREEQFAAGDEEYVFERLEVPILPESGAYDPMGLADDSTDAVEDRIATVNGQVIVKFMVVAYEDHMGEKLWKEERLAAIEELHNQRLEVAEAAKQGRPGRSEVRLNDKAFDRKQFGWREIQTPLLGYPTGMPDGGAIAEFPFQATPKFIKALTRVRGVAFIPTAVQLQIVAAMGGIVRPAPTGPRIRSKDPWHLAITDVFFPCPLIVDEGAEYVDQKEESPTIIHLVAMSINKETGEIEAKHLLENIKFKGTPKYPKRA</sequence>
<evidence type="ECO:0000313" key="1">
    <source>
        <dbReference type="EMBL" id="CAD9627310.1"/>
    </source>
</evidence>
<organism evidence="1">
    <name type="scientific">Zooxanthella nutricula</name>
    <dbReference type="NCBI Taxonomy" id="1333877"/>
    <lineage>
        <taxon>Eukaryota</taxon>
        <taxon>Sar</taxon>
        <taxon>Alveolata</taxon>
        <taxon>Dinophyceae</taxon>
        <taxon>Peridiniales</taxon>
        <taxon>Peridiniales incertae sedis</taxon>
        <taxon>Zooxanthella</taxon>
    </lineage>
</organism>
<reference evidence="1" key="1">
    <citation type="submission" date="2021-01" db="EMBL/GenBank/DDBJ databases">
        <authorList>
            <person name="Corre E."/>
            <person name="Pelletier E."/>
            <person name="Niang G."/>
            <person name="Scheremetjew M."/>
            <person name="Finn R."/>
            <person name="Kale V."/>
            <person name="Holt S."/>
            <person name="Cochrane G."/>
            <person name="Meng A."/>
            <person name="Brown T."/>
            <person name="Cohen L."/>
        </authorList>
    </citation>
    <scope>NUCLEOTIDE SEQUENCE</scope>
    <source>
        <strain evidence="1">RCC3387</strain>
    </source>
</reference>
<dbReference type="EMBL" id="HBGW01075976">
    <property type="protein sequence ID" value="CAD9627310.1"/>
    <property type="molecule type" value="Transcribed_RNA"/>
</dbReference>
<proteinExistence type="predicted"/>
<name>A0A7S2PYX0_9DINO</name>
<protein>
    <submittedName>
        <fullName evidence="1">Uncharacterized protein</fullName>
    </submittedName>
</protein>
<dbReference type="AlphaFoldDB" id="A0A7S2PYX0"/>
<accession>A0A7S2PYX0</accession>